<dbReference type="EMBL" id="JALLPJ020000797">
    <property type="protein sequence ID" value="KAL3782692.1"/>
    <property type="molecule type" value="Genomic_DNA"/>
</dbReference>
<dbReference type="Gene3D" id="3.40.50.720">
    <property type="entry name" value="NAD(P)-binding Rossmann-like Domain"/>
    <property type="match status" value="1"/>
</dbReference>
<dbReference type="Proteomes" id="UP001530400">
    <property type="component" value="Unassembled WGS sequence"/>
</dbReference>
<proteinExistence type="predicted"/>
<protein>
    <submittedName>
        <fullName evidence="1">Uncharacterized protein</fullName>
    </submittedName>
</protein>
<reference evidence="1 2" key="1">
    <citation type="submission" date="2024-10" db="EMBL/GenBank/DDBJ databases">
        <title>Updated reference genomes for cyclostephanoid diatoms.</title>
        <authorList>
            <person name="Roberts W.R."/>
            <person name="Alverson A.J."/>
        </authorList>
    </citation>
    <scope>NUCLEOTIDE SEQUENCE [LARGE SCALE GENOMIC DNA]</scope>
    <source>
        <strain evidence="1 2">AJA010-31</strain>
    </source>
</reference>
<name>A0ABD3P4L5_9STRA</name>
<gene>
    <name evidence="1" type="ORF">ACHAWO_010815</name>
</gene>
<sequence>MMLSRLRLRLRPRSAASRALGMKAAPQYEPPLPPHFSMDAIAPPPHGLGSPTTPDVDPMAIVRQPVTAAHAVDLPASRLSALDSAAFTSDGKAEHARFGKLGDAAASVPLEYLALLRPAAEGAAALREVGAAPGSTVLVYGASRPSGLAAVQLASSMGCAVAAVVDGQHSGSDEMVDAVKGLTREPGFAVAEEYALCKASFRDEVLAAVRGEGGGGWDSAAFLEEFQRNLVDYAEHYPADLPAAVDAQQLKFEGKEKDRANFKVNMEAYLSQYMPGSPPIDAAALRARFDADQYELFKRKFGRQTSAVISGGDGVMDVTRFNPPEIVSRMIDSPEEGASDDDSNDYPFEFSIKHPPRPTTPTVQGGPIAGLIIEATPELVKAATAVSKANTLRQKAEALQFLTDGERNAHAAAASLVKLAKDANAPIRVVNGALPGFTSVSANEEDVQTALDAMAIGEDGEEAKLNYFVQVYRANDFPAYEAYGVFRAGEECTLRSVVVTK</sequence>
<accession>A0ABD3P4L5</accession>
<keyword evidence="2" id="KW-1185">Reference proteome</keyword>
<evidence type="ECO:0000313" key="1">
    <source>
        <dbReference type="EMBL" id="KAL3782692.1"/>
    </source>
</evidence>
<dbReference type="InterPro" id="IPR036291">
    <property type="entry name" value="NAD(P)-bd_dom_sf"/>
</dbReference>
<evidence type="ECO:0000313" key="2">
    <source>
        <dbReference type="Proteomes" id="UP001530400"/>
    </source>
</evidence>
<dbReference type="AlphaFoldDB" id="A0ABD3P4L5"/>
<comment type="caution">
    <text evidence="1">The sequence shown here is derived from an EMBL/GenBank/DDBJ whole genome shotgun (WGS) entry which is preliminary data.</text>
</comment>
<organism evidence="1 2">
    <name type="scientific">Cyclotella atomus</name>
    <dbReference type="NCBI Taxonomy" id="382360"/>
    <lineage>
        <taxon>Eukaryota</taxon>
        <taxon>Sar</taxon>
        <taxon>Stramenopiles</taxon>
        <taxon>Ochrophyta</taxon>
        <taxon>Bacillariophyta</taxon>
        <taxon>Coscinodiscophyceae</taxon>
        <taxon>Thalassiosirophycidae</taxon>
        <taxon>Stephanodiscales</taxon>
        <taxon>Stephanodiscaceae</taxon>
        <taxon>Cyclotella</taxon>
    </lineage>
</organism>
<dbReference type="SUPFAM" id="SSF51735">
    <property type="entry name" value="NAD(P)-binding Rossmann-fold domains"/>
    <property type="match status" value="1"/>
</dbReference>